<evidence type="ECO:0000256" key="2">
    <source>
        <dbReference type="ARBA" id="ARBA00022679"/>
    </source>
</evidence>
<feature type="domain" description="Glycosyl transferase family 1" evidence="4">
    <location>
        <begin position="183"/>
        <end position="354"/>
    </location>
</feature>
<evidence type="ECO:0000313" key="5">
    <source>
        <dbReference type="EMBL" id="GAA3691211.1"/>
    </source>
</evidence>
<dbReference type="EMBL" id="BAABDC010000001">
    <property type="protein sequence ID" value="GAA3691211.1"/>
    <property type="molecule type" value="Genomic_DNA"/>
</dbReference>
<keyword evidence="6" id="KW-1185">Reference proteome</keyword>
<organism evidence="5 6">
    <name type="scientific">Terrabacter ginsenosidimutans</name>
    <dbReference type="NCBI Taxonomy" id="490575"/>
    <lineage>
        <taxon>Bacteria</taxon>
        <taxon>Bacillati</taxon>
        <taxon>Actinomycetota</taxon>
        <taxon>Actinomycetes</taxon>
        <taxon>Micrococcales</taxon>
        <taxon>Intrasporangiaceae</taxon>
        <taxon>Terrabacter</taxon>
    </lineage>
</organism>
<dbReference type="SUPFAM" id="SSF53756">
    <property type="entry name" value="UDP-Glycosyltransferase/glycogen phosphorylase"/>
    <property type="match status" value="1"/>
</dbReference>
<dbReference type="PANTHER" id="PTHR12526">
    <property type="entry name" value="GLYCOSYLTRANSFERASE"/>
    <property type="match status" value="1"/>
</dbReference>
<proteinExistence type="predicted"/>
<accession>A0ABP7CIH0</accession>
<comment type="caution">
    <text evidence="5">The sequence shown here is derived from an EMBL/GenBank/DDBJ whole genome shotgun (WGS) entry which is preliminary data.</text>
</comment>
<evidence type="ECO:0000259" key="4">
    <source>
        <dbReference type="Pfam" id="PF00534"/>
    </source>
</evidence>
<dbReference type="PANTHER" id="PTHR12526:SF510">
    <property type="entry name" value="D-INOSITOL 3-PHOSPHATE GLYCOSYLTRANSFERASE"/>
    <property type="match status" value="1"/>
</dbReference>
<evidence type="ECO:0000256" key="3">
    <source>
        <dbReference type="SAM" id="MobiDB-lite"/>
    </source>
</evidence>
<name>A0ABP7CIH0_9MICO</name>
<feature type="region of interest" description="Disordered" evidence="3">
    <location>
        <begin position="298"/>
        <end position="322"/>
    </location>
</feature>
<keyword evidence="2" id="KW-0808">Transferase</keyword>
<evidence type="ECO:0000313" key="6">
    <source>
        <dbReference type="Proteomes" id="UP001501468"/>
    </source>
</evidence>
<dbReference type="Proteomes" id="UP001501468">
    <property type="component" value="Unassembled WGS sequence"/>
</dbReference>
<protein>
    <submittedName>
        <fullName evidence="5">Glycosyltransferase family 4 protein</fullName>
    </submittedName>
</protein>
<dbReference type="CDD" id="cd03801">
    <property type="entry name" value="GT4_PimA-like"/>
    <property type="match status" value="1"/>
</dbReference>
<sequence>MGELRVRPLTEVHAEVHAEVHVVVPAGIDDPDRVSGGNAYDRRVLDGLRAYGWTVREHHVSGAWPRPDAAALERLAAVVAAVPPDGLLLVDGLVACCADDVLVPATDRLRLVVLVHLPLGLADPVAAQKERRVLAAAAAVVATSGWTREVLLDSGALSPEGVHVARPGVDRAPSTVGSREGTRLLCVAAVTALKGHADLVAALTLVSDLPWSCVMAGSLDREPDVVADLRDRLTKAGLAGQVRLVGALRGTDLEEAYAAADLVVLPSHVETYGMVVTEALAHGVPVVATAVGGVAEAMHGPEGGAEDGREGGRGSGPAGLLVPAGRPDALAEALRCWLVDRDLRERLRQGARQRRHDLSPWSRTAEQVSAVLGGVRDA</sequence>
<dbReference type="Gene3D" id="3.40.50.2000">
    <property type="entry name" value="Glycogen Phosphorylase B"/>
    <property type="match status" value="2"/>
</dbReference>
<dbReference type="Pfam" id="PF00534">
    <property type="entry name" value="Glycos_transf_1"/>
    <property type="match status" value="1"/>
</dbReference>
<evidence type="ECO:0000256" key="1">
    <source>
        <dbReference type="ARBA" id="ARBA00022676"/>
    </source>
</evidence>
<keyword evidence="1" id="KW-0328">Glycosyltransferase</keyword>
<dbReference type="InterPro" id="IPR001296">
    <property type="entry name" value="Glyco_trans_1"/>
</dbReference>
<gene>
    <name evidence="5" type="ORF">GCM10022399_03850</name>
</gene>
<reference evidence="6" key="1">
    <citation type="journal article" date="2019" name="Int. J. Syst. Evol. Microbiol.">
        <title>The Global Catalogue of Microorganisms (GCM) 10K type strain sequencing project: providing services to taxonomists for standard genome sequencing and annotation.</title>
        <authorList>
            <consortium name="The Broad Institute Genomics Platform"/>
            <consortium name="The Broad Institute Genome Sequencing Center for Infectious Disease"/>
            <person name="Wu L."/>
            <person name="Ma J."/>
        </authorList>
    </citation>
    <scope>NUCLEOTIDE SEQUENCE [LARGE SCALE GENOMIC DNA]</scope>
    <source>
        <strain evidence="6">JCM 17125</strain>
    </source>
</reference>